<dbReference type="GO" id="GO:0005886">
    <property type="term" value="C:plasma membrane"/>
    <property type="evidence" value="ECO:0007669"/>
    <property type="project" value="UniProtKB-SubCell"/>
</dbReference>
<proteinExistence type="inferred from homology"/>
<evidence type="ECO:0000256" key="8">
    <source>
        <dbReference type="ARBA" id="ARBA00023136"/>
    </source>
</evidence>
<comment type="subcellular location">
    <subcellularLocation>
        <location evidence="1 9">Cell membrane</location>
        <topology evidence="1 9">Multi-pass membrane protein</topology>
    </subcellularLocation>
</comment>
<evidence type="ECO:0000256" key="4">
    <source>
        <dbReference type="ARBA" id="ARBA00022692"/>
    </source>
</evidence>
<evidence type="ECO:0000259" key="12">
    <source>
        <dbReference type="Pfam" id="PF02355"/>
    </source>
</evidence>
<dbReference type="NCBIfam" id="TIGR01129">
    <property type="entry name" value="secD"/>
    <property type="match status" value="1"/>
</dbReference>
<feature type="domain" description="Protein export membrane protein SecD/SecF C-terminal" evidence="12">
    <location>
        <begin position="371"/>
        <end position="536"/>
    </location>
</feature>
<dbReference type="InterPro" id="IPR005665">
    <property type="entry name" value="SecF_bac"/>
</dbReference>
<evidence type="ECO:0000313" key="15">
    <source>
        <dbReference type="EMBL" id="WOO40102.1"/>
    </source>
</evidence>
<dbReference type="GO" id="GO:0065002">
    <property type="term" value="P:intracellular protein transmembrane transport"/>
    <property type="evidence" value="ECO:0007669"/>
    <property type="project" value="UniProtKB-UniRule"/>
</dbReference>
<feature type="transmembrane region" description="Helical" evidence="9">
    <location>
        <begin position="417"/>
        <end position="437"/>
    </location>
</feature>
<keyword evidence="16" id="KW-1185">Reference proteome</keyword>
<dbReference type="Proteomes" id="UP001304300">
    <property type="component" value="Chromosome"/>
</dbReference>
<evidence type="ECO:0000313" key="16">
    <source>
        <dbReference type="Proteomes" id="UP001304300"/>
    </source>
</evidence>
<keyword evidence="5 9" id="KW-0653">Protein transport</keyword>
<feature type="transmembrane region" description="Helical" evidence="9">
    <location>
        <begin position="565"/>
        <end position="584"/>
    </location>
</feature>
<dbReference type="EMBL" id="CP136920">
    <property type="protein sequence ID" value="WOO40102.1"/>
    <property type="molecule type" value="Genomic_DNA"/>
</dbReference>
<evidence type="ECO:0000256" key="2">
    <source>
        <dbReference type="ARBA" id="ARBA00022448"/>
    </source>
</evidence>
<dbReference type="Pfam" id="PF02355">
    <property type="entry name" value="SecD_SecF_C"/>
    <property type="match status" value="2"/>
</dbReference>
<dbReference type="GO" id="GO:0006605">
    <property type="term" value="P:protein targeting"/>
    <property type="evidence" value="ECO:0007669"/>
    <property type="project" value="UniProtKB-UniRule"/>
</dbReference>
<dbReference type="Pfam" id="PF21760">
    <property type="entry name" value="SecD_1st"/>
    <property type="match status" value="1"/>
</dbReference>
<name>A0AAQ3L9C5_9BACT</name>
<evidence type="ECO:0000256" key="10">
    <source>
        <dbReference type="HAMAP-Rule" id="MF_01464"/>
    </source>
</evidence>
<dbReference type="AlphaFoldDB" id="A0AAQ3L9C5"/>
<comment type="function">
    <text evidence="9">Part of the Sec protein translocase complex. Interacts with the SecYEG preprotein conducting channel. SecDF uses the proton motive force (PMF) to complete protein translocation after the ATP-dependent function of SecA.</text>
</comment>
<feature type="domain" description="Protein translocase subunit SecDF P1" evidence="13">
    <location>
        <begin position="146"/>
        <end position="205"/>
    </location>
</feature>
<comment type="similarity">
    <text evidence="10">Belongs to the SecD/SecF family. SecF subfamily.</text>
</comment>
<feature type="region of interest" description="Disordered" evidence="11">
    <location>
        <begin position="207"/>
        <end position="227"/>
    </location>
</feature>
<reference evidence="15 16" key="1">
    <citation type="submission" date="2023-10" db="EMBL/GenBank/DDBJ databases">
        <title>Rubellicoccus peritrichatus gen. nov., sp. nov., isolated from an algae of coral reef tank.</title>
        <authorList>
            <person name="Luo J."/>
        </authorList>
    </citation>
    <scope>NUCLEOTIDE SEQUENCE [LARGE SCALE GENOMIC DNA]</scope>
    <source>
        <strain evidence="15 16">CR14</strain>
    </source>
</reference>
<evidence type="ECO:0000256" key="9">
    <source>
        <dbReference type="HAMAP-Rule" id="MF_01463"/>
    </source>
</evidence>
<dbReference type="GO" id="GO:0043952">
    <property type="term" value="P:protein transport by the Sec complex"/>
    <property type="evidence" value="ECO:0007669"/>
    <property type="project" value="UniProtKB-UniRule"/>
</dbReference>
<feature type="transmembrane region" description="Helical" evidence="9">
    <location>
        <begin position="715"/>
        <end position="736"/>
    </location>
</feature>
<evidence type="ECO:0000256" key="6">
    <source>
        <dbReference type="ARBA" id="ARBA00022989"/>
    </source>
</evidence>
<dbReference type="PANTHER" id="PTHR30081">
    <property type="entry name" value="PROTEIN-EXPORT MEMBRANE PROTEIN SEC"/>
    <property type="match status" value="1"/>
</dbReference>
<feature type="region of interest" description="Disordered" evidence="11">
    <location>
        <begin position="859"/>
        <end position="884"/>
    </location>
</feature>
<comment type="caution">
    <text evidence="9">Lacks conserved residue(s) required for the propagation of feature annotation.</text>
</comment>
<dbReference type="Pfam" id="PF22599">
    <property type="entry name" value="SecDF_P1_head"/>
    <property type="match status" value="1"/>
</dbReference>
<evidence type="ECO:0000256" key="5">
    <source>
        <dbReference type="ARBA" id="ARBA00022927"/>
    </source>
</evidence>
<dbReference type="Gene3D" id="3.30.70.3400">
    <property type="match status" value="1"/>
</dbReference>
<dbReference type="NCBIfam" id="TIGR00916">
    <property type="entry name" value="2A0604s01"/>
    <property type="match status" value="2"/>
</dbReference>
<feature type="transmembrane region" description="Helical" evidence="9">
    <location>
        <begin position="517"/>
        <end position="544"/>
    </location>
</feature>
<dbReference type="InterPro" id="IPR022813">
    <property type="entry name" value="SecD/SecF_arch_bac"/>
</dbReference>
<feature type="transmembrane region" description="Helical" evidence="9">
    <location>
        <begin position="484"/>
        <end position="505"/>
    </location>
</feature>
<dbReference type="RefSeq" id="WP_317832211.1">
    <property type="nucleotide sequence ID" value="NZ_CP136920.1"/>
</dbReference>
<keyword evidence="3 9" id="KW-1003">Cell membrane</keyword>
<feature type="transmembrane region" description="Helical" evidence="9">
    <location>
        <begin position="800"/>
        <end position="818"/>
    </location>
</feature>
<dbReference type="InterPro" id="IPR048631">
    <property type="entry name" value="SecD_1st"/>
</dbReference>
<dbReference type="HAMAP" id="MF_01464_B">
    <property type="entry name" value="SecF_B"/>
    <property type="match status" value="1"/>
</dbReference>
<dbReference type="PRINTS" id="PR01755">
    <property type="entry name" value="SECFTRNLCASE"/>
</dbReference>
<dbReference type="KEGG" id="puo:RZN69_15890"/>
<dbReference type="SUPFAM" id="SSF82866">
    <property type="entry name" value="Multidrug efflux transporter AcrB transmembrane domain"/>
    <property type="match status" value="2"/>
</dbReference>
<feature type="transmembrane region" description="Helical" evidence="9">
    <location>
        <begin position="824"/>
        <end position="851"/>
    </location>
</feature>
<feature type="transmembrane region" description="Helical" evidence="9">
    <location>
        <begin position="691"/>
        <end position="708"/>
    </location>
</feature>
<dbReference type="InterPro" id="IPR048634">
    <property type="entry name" value="SecD_SecF_C"/>
</dbReference>
<dbReference type="InterPro" id="IPR054384">
    <property type="entry name" value="SecDF_P1_head"/>
</dbReference>
<gene>
    <name evidence="9 15" type="primary">secD</name>
    <name evidence="10" type="synonym">secF</name>
    <name evidence="15" type="ORF">RZN69_15890</name>
</gene>
<sequence>MKGSIIWKLVITACIVAWAVLNLVPVQDTPFEEFIETRPTANVSEFNALLERARERVADKKAPSLFIAIRDIAQEEQIDLYGTYFQDINLIDVKNLQKRNNILMDVLLQESQGKLKKGLDLQGGVAVTFRINEDATNPGEAESRLEDAVDIMSERVNGLGVAEPIIRPVPPNGIEIQLPGINLEDNPDIIKNFQRPARLEFRKVHTFQRPGPTDRPGDIKSLSVNPMDPNSPVAAYEVMILEEEDRDTGEIEETRYFVKKIPEATGSIIDSSFPTLGPTGQWAISVDMTSDGGDVFADITREMHASDQQLQQYGVRALLASVLDGKLYSAVGLSEGPILNGSAQITGNFSQREAVELSNVLNNPLEYELVLDEMYEVGPSLAEDARDASINAAIWGSSAVIVFMLIYYVFAGLVAVLSVILNLLIVLGILASVGATLTLPGVAALVLTIGMAVDANILIFERIREELRTGKSARNALQSGYEKALSTIVDANVTTMITALILIIFGREAVKGFGVTLAIGIGSSVFAALIISRCLLEIIVSIGAKKLLPFTLFKPTKIQFLKFRVPAFVTSWIIVLIGIGAIVTHSGSILGKDFKGGAEVKLEFNQDAKDQLSISRILEVADENDLGEVQPVFQKLIGDNKERLSIQMDLEKDRSDQVVEVMKAAFPDAELKVVETSIIGASVSKAVQLNALKSVVIALIAILLYVAIRFEVGYGVGAVVATVHDVLMSIGIYVILGQVLGIGAGQFSAPMVAAILMILGYSINDTIVVFDRIREELELNPEMKLFDVVNLAINRTLSRTLLTSVTTLVAATSLWVFGEGIVTDFALIFIIGILTGTFSSIFIASPVFYAWHKGNRKSVTEGETKRPTYEWESTSQKARKPVKS</sequence>
<comment type="similarity">
    <text evidence="9">Belongs to the SecD/SecF family. SecD subfamily.</text>
</comment>
<feature type="compositionally biased region" description="Basic and acidic residues" evidence="11">
    <location>
        <begin position="859"/>
        <end position="869"/>
    </location>
</feature>
<accession>A0AAQ3L9C5</accession>
<dbReference type="InterPro" id="IPR055344">
    <property type="entry name" value="SecD_SecF_C_bact"/>
</dbReference>
<keyword evidence="8 9" id="KW-0472">Membrane</keyword>
<dbReference type="PANTHER" id="PTHR30081:SF1">
    <property type="entry name" value="PROTEIN TRANSLOCASE SUBUNIT SECD"/>
    <property type="match status" value="1"/>
</dbReference>
<feature type="domain" description="Protein export membrane protein SecD/SecF C-terminal" evidence="12">
    <location>
        <begin position="670"/>
        <end position="853"/>
    </location>
</feature>
<organism evidence="15 16">
    <name type="scientific">Rubellicoccus peritrichatus</name>
    <dbReference type="NCBI Taxonomy" id="3080537"/>
    <lineage>
        <taxon>Bacteria</taxon>
        <taxon>Pseudomonadati</taxon>
        <taxon>Verrucomicrobiota</taxon>
        <taxon>Opitutia</taxon>
        <taxon>Puniceicoccales</taxon>
        <taxon>Cerasicoccaceae</taxon>
        <taxon>Rubellicoccus</taxon>
    </lineage>
</organism>
<feature type="transmembrane region" description="Helical" evidence="9">
    <location>
        <begin position="742"/>
        <end position="764"/>
    </location>
</feature>
<evidence type="ECO:0000259" key="13">
    <source>
        <dbReference type="Pfam" id="PF21760"/>
    </source>
</evidence>
<dbReference type="GO" id="GO:0015450">
    <property type="term" value="F:protein-transporting ATPase activity"/>
    <property type="evidence" value="ECO:0007669"/>
    <property type="project" value="InterPro"/>
</dbReference>
<dbReference type="HAMAP" id="MF_01463_B">
    <property type="entry name" value="SecD_B"/>
    <property type="match status" value="1"/>
</dbReference>
<keyword evidence="4 9" id="KW-0812">Transmembrane</keyword>
<keyword evidence="7 9" id="KW-0811">Translocation</keyword>
<comment type="subunit">
    <text evidence="10">Forms a complex with SecD. Part of the essential Sec protein translocation apparatus which comprises SecA, SecYEG and auxiliary proteins SecDF. Other proteins may also be involved.</text>
</comment>
<protein>
    <recommendedName>
        <fullName evidence="9 10">Multifunctional fusion protein</fullName>
    </recommendedName>
    <domain>
        <recommendedName>
            <fullName evidence="9">Protein translocase subunit SecD</fullName>
        </recommendedName>
    </domain>
    <domain>
        <recommendedName>
            <fullName evidence="10">Protein-export membrane protein SecF</fullName>
        </recommendedName>
    </domain>
</protein>
<keyword evidence="6 9" id="KW-1133">Transmembrane helix</keyword>
<dbReference type="InterPro" id="IPR022645">
    <property type="entry name" value="SecD/SecF_bac"/>
</dbReference>
<keyword evidence="2 9" id="KW-0813">Transport</keyword>
<evidence type="ECO:0000256" key="7">
    <source>
        <dbReference type="ARBA" id="ARBA00023010"/>
    </source>
</evidence>
<evidence type="ECO:0000259" key="14">
    <source>
        <dbReference type="Pfam" id="PF22599"/>
    </source>
</evidence>
<dbReference type="Gene3D" id="3.30.1360.200">
    <property type="match status" value="1"/>
</dbReference>
<dbReference type="NCBIfam" id="TIGR00966">
    <property type="entry name" value="transloc_SecF"/>
    <property type="match status" value="1"/>
</dbReference>
<comment type="subunit">
    <text evidence="9">Forms a complex with SecF. Part of the essential Sec protein translocation apparatus which comprises SecA, SecYEG and auxiliary proteins SecDF. Other proteins may also be involved.</text>
</comment>
<evidence type="ECO:0000256" key="3">
    <source>
        <dbReference type="ARBA" id="ARBA00022475"/>
    </source>
</evidence>
<dbReference type="Gene3D" id="1.20.1640.10">
    <property type="entry name" value="Multidrug efflux transporter AcrB transmembrane domain"/>
    <property type="match status" value="2"/>
</dbReference>
<feature type="transmembrane region" description="Helical" evidence="9">
    <location>
        <begin position="443"/>
        <end position="463"/>
    </location>
</feature>
<dbReference type="InterPro" id="IPR005791">
    <property type="entry name" value="SecD"/>
</dbReference>
<feature type="transmembrane region" description="Helical" evidence="9">
    <location>
        <begin position="392"/>
        <end position="410"/>
    </location>
</feature>
<feature type="domain" description="SecDF P1 head subdomain" evidence="14">
    <location>
        <begin position="252"/>
        <end position="362"/>
    </location>
</feature>
<evidence type="ECO:0000256" key="11">
    <source>
        <dbReference type="SAM" id="MobiDB-lite"/>
    </source>
</evidence>
<evidence type="ECO:0000256" key="1">
    <source>
        <dbReference type="ARBA" id="ARBA00004651"/>
    </source>
</evidence>